<keyword evidence="1" id="KW-1185">Reference proteome</keyword>
<proteinExistence type="predicted"/>
<dbReference type="WBParaSite" id="nRc.2.0.1.t15002-RA">
    <property type="protein sequence ID" value="nRc.2.0.1.t15002-RA"/>
    <property type="gene ID" value="nRc.2.0.1.g15002"/>
</dbReference>
<reference evidence="2" key="1">
    <citation type="submission" date="2022-11" db="UniProtKB">
        <authorList>
            <consortium name="WormBaseParasite"/>
        </authorList>
    </citation>
    <scope>IDENTIFICATION</scope>
</reference>
<dbReference type="Proteomes" id="UP000887565">
    <property type="component" value="Unplaced"/>
</dbReference>
<dbReference type="AlphaFoldDB" id="A0A915ILE4"/>
<name>A0A915ILE4_ROMCU</name>
<organism evidence="1 2">
    <name type="scientific">Romanomermis culicivorax</name>
    <name type="common">Nematode worm</name>
    <dbReference type="NCBI Taxonomy" id="13658"/>
    <lineage>
        <taxon>Eukaryota</taxon>
        <taxon>Metazoa</taxon>
        <taxon>Ecdysozoa</taxon>
        <taxon>Nematoda</taxon>
        <taxon>Enoplea</taxon>
        <taxon>Dorylaimia</taxon>
        <taxon>Mermithida</taxon>
        <taxon>Mermithoidea</taxon>
        <taxon>Mermithidae</taxon>
        <taxon>Romanomermis</taxon>
    </lineage>
</organism>
<evidence type="ECO:0000313" key="1">
    <source>
        <dbReference type="Proteomes" id="UP000887565"/>
    </source>
</evidence>
<sequence>MHRNVYSCNSVWPKAAAKQFKFPSEIFNDKKLSSIVLVDGARFSTSKMLRFPEVSQAMKARFLLDGFSFASSFGSSNSREVVSCEGSFTDEFILGDEIRVNVFGCRTAPRLNARTFFCLAIAYRSINRTRIARHFQVST</sequence>
<protein>
    <submittedName>
        <fullName evidence="2">Uncharacterized protein</fullName>
    </submittedName>
</protein>
<accession>A0A915ILE4</accession>
<evidence type="ECO:0000313" key="2">
    <source>
        <dbReference type="WBParaSite" id="nRc.2.0.1.t15002-RA"/>
    </source>
</evidence>